<reference evidence="6 7" key="1">
    <citation type="submission" date="2016-10" db="EMBL/GenBank/DDBJ databases">
        <authorList>
            <person name="de Groot N.N."/>
        </authorList>
    </citation>
    <scope>NUCLEOTIDE SEQUENCE [LARGE SCALE GENOMIC DNA]</scope>
    <source>
        <strain evidence="7">P4-7,KCTC 19426,CECT 7604</strain>
    </source>
</reference>
<keyword evidence="7" id="KW-1185">Reference proteome</keyword>
<accession>A0A1H0L9J5</accession>
<dbReference type="InterPro" id="IPR028081">
    <property type="entry name" value="Leu-bd"/>
</dbReference>
<evidence type="ECO:0000259" key="5">
    <source>
        <dbReference type="Pfam" id="PF13458"/>
    </source>
</evidence>
<protein>
    <submittedName>
        <fullName evidence="6">ABC-type branched-chain amino acid transport system, substrate-binding protein</fullName>
    </submittedName>
</protein>
<dbReference type="EMBL" id="LT629710">
    <property type="protein sequence ID" value="SDO64904.1"/>
    <property type="molecule type" value="Genomic_DNA"/>
</dbReference>
<dbReference type="AlphaFoldDB" id="A0A1H0L9J5"/>
<evidence type="ECO:0000313" key="6">
    <source>
        <dbReference type="EMBL" id="SDO64904.1"/>
    </source>
</evidence>
<dbReference type="SUPFAM" id="SSF53822">
    <property type="entry name" value="Periplasmic binding protein-like I"/>
    <property type="match status" value="1"/>
</dbReference>
<dbReference type="PANTHER" id="PTHR30483">
    <property type="entry name" value="LEUCINE-SPECIFIC-BINDING PROTEIN"/>
    <property type="match status" value="1"/>
</dbReference>
<feature type="chain" id="PRO_5009249904" evidence="4">
    <location>
        <begin position="20"/>
        <end position="419"/>
    </location>
</feature>
<gene>
    <name evidence="6" type="ORF">SAMN04515671_1582</name>
</gene>
<feature type="domain" description="Leucine-binding protein" evidence="5">
    <location>
        <begin position="59"/>
        <end position="376"/>
    </location>
</feature>
<dbReference type="Gene3D" id="3.40.50.2300">
    <property type="match status" value="2"/>
</dbReference>
<dbReference type="OrthoDB" id="9772589at2"/>
<dbReference type="InterPro" id="IPR028082">
    <property type="entry name" value="Peripla_BP_I"/>
</dbReference>
<evidence type="ECO:0000313" key="7">
    <source>
        <dbReference type="Proteomes" id="UP000198741"/>
    </source>
</evidence>
<dbReference type="PANTHER" id="PTHR30483:SF6">
    <property type="entry name" value="PERIPLASMIC BINDING PROTEIN OF ABC TRANSPORTER FOR NATURAL AMINO ACIDS"/>
    <property type="match status" value="1"/>
</dbReference>
<organism evidence="6 7">
    <name type="scientific">Nakamurella panacisegetis</name>
    <dbReference type="NCBI Taxonomy" id="1090615"/>
    <lineage>
        <taxon>Bacteria</taxon>
        <taxon>Bacillati</taxon>
        <taxon>Actinomycetota</taxon>
        <taxon>Actinomycetes</taxon>
        <taxon>Nakamurellales</taxon>
        <taxon>Nakamurellaceae</taxon>
        <taxon>Nakamurella</taxon>
    </lineage>
</organism>
<keyword evidence="2 4" id="KW-0732">Signal</keyword>
<evidence type="ECO:0000256" key="3">
    <source>
        <dbReference type="SAM" id="MobiDB-lite"/>
    </source>
</evidence>
<evidence type="ECO:0000256" key="2">
    <source>
        <dbReference type="ARBA" id="ARBA00022729"/>
    </source>
</evidence>
<evidence type="ECO:0000256" key="4">
    <source>
        <dbReference type="SAM" id="SignalP"/>
    </source>
</evidence>
<dbReference type="Proteomes" id="UP000198741">
    <property type="component" value="Chromosome I"/>
</dbReference>
<evidence type="ECO:0000256" key="1">
    <source>
        <dbReference type="ARBA" id="ARBA00010062"/>
    </source>
</evidence>
<dbReference type="PROSITE" id="PS51257">
    <property type="entry name" value="PROKAR_LIPOPROTEIN"/>
    <property type="match status" value="1"/>
</dbReference>
<dbReference type="InterPro" id="IPR051010">
    <property type="entry name" value="BCAA_transport"/>
</dbReference>
<proteinExistence type="inferred from homology"/>
<feature type="region of interest" description="Disordered" evidence="3">
    <location>
        <begin position="25"/>
        <end position="46"/>
    </location>
</feature>
<dbReference type="Pfam" id="PF13458">
    <property type="entry name" value="Peripla_BP_6"/>
    <property type="match status" value="1"/>
</dbReference>
<dbReference type="STRING" id="1090615.SAMN04515671_1582"/>
<name>A0A1H0L9J5_9ACTN</name>
<sequence>MHAMRLTRAVVLGAVVALAATACTTTSSGSSSGGSSTSAASGSTAATGAAGPAVTAPATYKMGVGLPQTGAAAGYGAEYQEAINMGVAAANKQYAADGITITSVSADTQATAEGGANAANKLGAIEKTPIVLTAWGAVVAAMQPKAKDLGFALINAGAQSPALIGQQNVVNVLPMSDAEASTFAQYLVKQKGYKTFATIYVDNESGQGGSASFVAAVKKLGGTVVDTESIRQDATDASTQVAKVEAAKPDFVFVYTLLVEGAATFKAFKDTNIKAAIGTYNAEGEARLIRDAGAEKFNGVTYMSHLPKDVAGVKALLTQLKANLGGKTLVNQSYDAYFYAVPFMYAQVIKKLRSEGKPVTGDSVMAVLQTDKDITVPILGAMNLTDQLTYRTSPGVRQVVDYKVDPLDDQSITLDTPSS</sequence>
<comment type="similarity">
    <text evidence="1">Belongs to the leucine-binding protein family.</text>
</comment>
<dbReference type="RefSeq" id="WP_090475480.1">
    <property type="nucleotide sequence ID" value="NZ_LT629710.1"/>
</dbReference>
<feature type="signal peptide" evidence="4">
    <location>
        <begin position="1"/>
        <end position="19"/>
    </location>
</feature>